<proteinExistence type="predicted"/>
<name>A0A4S8SVK9_AURPU</name>
<evidence type="ECO:0000256" key="1">
    <source>
        <dbReference type="SAM" id="MobiDB-lite"/>
    </source>
</evidence>
<protein>
    <submittedName>
        <fullName evidence="2">Uncharacterized protein</fullName>
    </submittedName>
</protein>
<gene>
    <name evidence="2" type="ORF">D6D28_02116</name>
</gene>
<feature type="compositionally biased region" description="Basic and acidic residues" evidence="1">
    <location>
        <begin position="48"/>
        <end position="59"/>
    </location>
</feature>
<sequence>MERRSDRQRTVWIVQPNTVTRSPCLNIRGFRQWAGGTTESATPSSTEQKPHEQYTKETDSTTPAQECDQLSSSLAR</sequence>
<evidence type="ECO:0000313" key="3">
    <source>
        <dbReference type="Proteomes" id="UP000304951"/>
    </source>
</evidence>
<feature type="region of interest" description="Disordered" evidence="1">
    <location>
        <begin position="35"/>
        <end position="76"/>
    </location>
</feature>
<dbReference type="EMBL" id="QZAF01000047">
    <property type="protein sequence ID" value="THV75051.1"/>
    <property type="molecule type" value="Genomic_DNA"/>
</dbReference>
<dbReference type="Proteomes" id="UP000304951">
    <property type="component" value="Unassembled WGS sequence"/>
</dbReference>
<organism evidence="2 3">
    <name type="scientific">Aureobasidium pullulans</name>
    <name type="common">Black yeast</name>
    <name type="synonym">Pullularia pullulans</name>
    <dbReference type="NCBI Taxonomy" id="5580"/>
    <lineage>
        <taxon>Eukaryota</taxon>
        <taxon>Fungi</taxon>
        <taxon>Dikarya</taxon>
        <taxon>Ascomycota</taxon>
        <taxon>Pezizomycotina</taxon>
        <taxon>Dothideomycetes</taxon>
        <taxon>Dothideomycetidae</taxon>
        <taxon>Dothideales</taxon>
        <taxon>Saccotheciaceae</taxon>
        <taxon>Aureobasidium</taxon>
    </lineage>
</organism>
<comment type="caution">
    <text evidence="2">The sequence shown here is derived from an EMBL/GenBank/DDBJ whole genome shotgun (WGS) entry which is preliminary data.</text>
</comment>
<evidence type="ECO:0000313" key="2">
    <source>
        <dbReference type="EMBL" id="THV75051.1"/>
    </source>
</evidence>
<feature type="compositionally biased region" description="Polar residues" evidence="1">
    <location>
        <begin position="35"/>
        <end position="47"/>
    </location>
</feature>
<dbReference type="AlphaFoldDB" id="A0A4S8SVK9"/>
<accession>A0A4S8SVK9</accession>
<feature type="compositionally biased region" description="Polar residues" evidence="1">
    <location>
        <begin position="60"/>
        <end position="76"/>
    </location>
</feature>
<reference evidence="2 3" key="1">
    <citation type="submission" date="2018-10" db="EMBL/GenBank/DDBJ databases">
        <title>Fifty Aureobasidium pullulans genomes reveal a recombining polyextremotolerant generalist.</title>
        <authorList>
            <person name="Gostincar C."/>
            <person name="Turk M."/>
            <person name="Zajc J."/>
            <person name="Gunde-Cimerman N."/>
        </authorList>
    </citation>
    <scope>NUCLEOTIDE SEQUENCE [LARGE SCALE GENOMIC DNA]</scope>
    <source>
        <strain evidence="2 3">EXF-11900</strain>
    </source>
</reference>